<comment type="caution">
    <text evidence="1">The sequence shown here is derived from an EMBL/GenBank/DDBJ whole genome shotgun (WGS) entry which is preliminary data.</text>
</comment>
<evidence type="ECO:0000313" key="2">
    <source>
        <dbReference type="Proteomes" id="UP000736335"/>
    </source>
</evidence>
<reference evidence="1" key="1">
    <citation type="journal article" date="2020" name="Nat. Commun.">
        <title>Large-scale genome sequencing of mycorrhizal fungi provides insights into the early evolution of symbiotic traits.</title>
        <authorList>
            <person name="Miyauchi S."/>
            <person name="Kiss E."/>
            <person name="Kuo A."/>
            <person name="Drula E."/>
            <person name="Kohler A."/>
            <person name="Sanchez-Garcia M."/>
            <person name="Morin E."/>
            <person name="Andreopoulos B."/>
            <person name="Barry K.W."/>
            <person name="Bonito G."/>
            <person name="Buee M."/>
            <person name="Carver A."/>
            <person name="Chen C."/>
            <person name="Cichocki N."/>
            <person name="Clum A."/>
            <person name="Culley D."/>
            <person name="Crous P.W."/>
            <person name="Fauchery L."/>
            <person name="Girlanda M."/>
            <person name="Hayes R.D."/>
            <person name="Keri Z."/>
            <person name="LaButti K."/>
            <person name="Lipzen A."/>
            <person name="Lombard V."/>
            <person name="Magnuson J."/>
            <person name="Maillard F."/>
            <person name="Murat C."/>
            <person name="Nolan M."/>
            <person name="Ohm R.A."/>
            <person name="Pangilinan J."/>
            <person name="Pereira M.F."/>
            <person name="Perotto S."/>
            <person name="Peter M."/>
            <person name="Pfister S."/>
            <person name="Riley R."/>
            <person name="Sitrit Y."/>
            <person name="Stielow J.B."/>
            <person name="Szollosi G."/>
            <person name="Zifcakova L."/>
            <person name="Stursova M."/>
            <person name="Spatafora J.W."/>
            <person name="Tedersoo L."/>
            <person name="Vaario L.M."/>
            <person name="Yamada A."/>
            <person name="Yan M."/>
            <person name="Wang P."/>
            <person name="Xu J."/>
            <person name="Bruns T."/>
            <person name="Baldrian P."/>
            <person name="Vilgalys R."/>
            <person name="Dunand C."/>
            <person name="Henrissat B."/>
            <person name="Grigoriev I.V."/>
            <person name="Hibbett D."/>
            <person name="Nagy L.G."/>
            <person name="Martin F.M."/>
        </authorList>
    </citation>
    <scope>NUCLEOTIDE SEQUENCE</scope>
    <source>
        <strain evidence="1">UH-Tt-Lm1</strain>
    </source>
</reference>
<proteinExistence type="predicted"/>
<reference evidence="1" key="2">
    <citation type="submission" date="2020-11" db="EMBL/GenBank/DDBJ databases">
        <authorList>
            <consortium name="DOE Joint Genome Institute"/>
            <person name="Kuo A."/>
            <person name="Miyauchi S."/>
            <person name="Kiss E."/>
            <person name="Drula E."/>
            <person name="Kohler A."/>
            <person name="Sanchez-Garcia M."/>
            <person name="Andreopoulos B."/>
            <person name="Barry K.W."/>
            <person name="Bonito G."/>
            <person name="Buee M."/>
            <person name="Carver A."/>
            <person name="Chen C."/>
            <person name="Cichocki N."/>
            <person name="Clum A."/>
            <person name="Culley D."/>
            <person name="Crous P.W."/>
            <person name="Fauchery L."/>
            <person name="Girlanda M."/>
            <person name="Hayes R."/>
            <person name="Keri Z."/>
            <person name="Labutti K."/>
            <person name="Lipzen A."/>
            <person name="Lombard V."/>
            <person name="Magnuson J."/>
            <person name="Maillard F."/>
            <person name="Morin E."/>
            <person name="Murat C."/>
            <person name="Nolan M."/>
            <person name="Ohm R."/>
            <person name="Pangilinan J."/>
            <person name="Pereira M."/>
            <person name="Perotto S."/>
            <person name="Peter M."/>
            <person name="Riley R."/>
            <person name="Sitrit Y."/>
            <person name="Stielow B."/>
            <person name="Szollosi G."/>
            <person name="Zifcakova L."/>
            <person name="Stursova M."/>
            <person name="Spatafora J.W."/>
            <person name="Tedersoo L."/>
            <person name="Vaario L.-M."/>
            <person name="Yamada A."/>
            <person name="Yan M."/>
            <person name="Wang P."/>
            <person name="Xu J."/>
            <person name="Bruns T."/>
            <person name="Baldrian P."/>
            <person name="Vilgalys R."/>
            <person name="Henrissat B."/>
            <person name="Grigoriev I.V."/>
            <person name="Hibbett D."/>
            <person name="Nagy L.G."/>
            <person name="Martin F.M."/>
        </authorList>
    </citation>
    <scope>NUCLEOTIDE SEQUENCE</scope>
    <source>
        <strain evidence="1">UH-Tt-Lm1</strain>
    </source>
</reference>
<evidence type="ECO:0008006" key="3">
    <source>
        <dbReference type="Google" id="ProtNLM"/>
    </source>
</evidence>
<dbReference type="EMBL" id="WIUZ02000012">
    <property type="protein sequence ID" value="KAF9782253.1"/>
    <property type="molecule type" value="Genomic_DNA"/>
</dbReference>
<dbReference type="AlphaFoldDB" id="A0A9P6H961"/>
<evidence type="ECO:0000313" key="1">
    <source>
        <dbReference type="EMBL" id="KAF9782253.1"/>
    </source>
</evidence>
<dbReference type="OrthoDB" id="3232239at2759"/>
<name>A0A9P6H961_9AGAM</name>
<protein>
    <recommendedName>
        <fullName evidence="3">F-box domain-containing protein</fullName>
    </recommendedName>
</protein>
<organism evidence="1 2">
    <name type="scientific">Thelephora terrestris</name>
    <dbReference type="NCBI Taxonomy" id="56493"/>
    <lineage>
        <taxon>Eukaryota</taxon>
        <taxon>Fungi</taxon>
        <taxon>Dikarya</taxon>
        <taxon>Basidiomycota</taxon>
        <taxon>Agaricomycotina</taxon>
        <taxon>Agaricomycetes</taxon>
        <taxon>Thelephorales</taxon>
        <taxon>Thelephoraceae</taxon>
        <taxon>Thelephora</taxon>
    </lineage>
</organism>
<dbReference type="Proteomes" id="UP000736335">
    <property type="component" value="Unassembled WGS sequence"/>
</dbReference>
<sequence length="412" mass="46247">MRTRRKAKDVDTAKAQKLIEVGGLSSALPSTTPNSPATVTGGRLPLELYGHIISVVDLPSTLRQICLVCKFFCSEGRRRLYHEVDLPMRHISPFAWTVANNPHIARRVRSITITLPSQMMSMNNSQGKDIVAIVLQSLTELENLDIYGQSRIQLQKLLDVTSPHLKRFRSSVYICQEVFDSLASRPGLRELVVPDSYPGFQPVVPEVFLPRLEILCLPMCLAHHITKMNCPLTHLAIDLTPYRDLESIVPGIISHFGGTLQNLSLVRLAPTQVHRLCPMIDLISEFAADVPKLRFLTISVCEPLPLKYLQRIETTNWKSFEALETLVWFAEDGVDVARNALAIPMMAQDSVYIGEKFANAVYGTCAALTRFIFVNESKDFAGYRLGNDGARYELTDLVDVEPYIAPRAWRKV</sequence>
<keyword evidence="2" id="KW-1185">Reference proteome</keyword>
<dbReference type="SUPFAM" id="SSF52047">
    <property type="entry name" value="RNI-like"/>
    <property type="match status" value="1"/>
</dbReference>
<gene>
    <name evidence="1" type="ORF">BJ322DRAFT_1075079</name>
</gene>
<accession>A0A9P6H961</accession>